<keyword evidence="2" id="KW-1185">Reference proteome</keyword>
<accession>A0A850QED2</accession>
<gene>
    <name evidence="1" type="ORF">HV832_08850</name>
</gene>
<dbReference type="Proteomes" id="UP000588051">
    <property type="component" value="Unassembled WGS sequence"/>
</dbReference>
<name>A0A850QED2_9BURK</name>
<evidence type="ECO:0000313" key="1">
    <source>
        <dbReference type="EMBL" id="NVO77941.1"/>
    </source>
</evidence>
<protein>
    <submittedName>
        <fullName evidence="1">Uncharacterized protein</fullName>
    </submittedName>
</protein>
<organism evidence="1 2">
    <name type="scientific">Undibacterium oligocarboniphilum</name>
    <dbReference type="NCBI Taxonomy" id="666702"/>
    <lineage>
        <taxon>Bacteria</taxon>
        <taxon>Pseudomonadati</taxon>
        <taxon>Pseudomonadota</taxon>
        <taxon>Betaproteobacteria</taxon>
        <taxon>Burkholderiales</taxon>
        <taxon>Oxalobacteraceae</taxon>
        <taxon>Undibacterium</taxon>
    </lineage>
</organism>
<proteinExistence type="predicted"/>
<sequence length="189" mass="21413">MKYATFFVMCAFSPPILASEQLELPHYDWGACPFECCTYKEWETTKPVIAREKPSSFSRTLFTVPPKQSVTGLTGVVITISPGITRILKPVQLGYTKDEKGPMLSLKPGEKIYTLHYLGEGYDLFWYKGNTYSDQCNVSENAFGNVPFAGDVKVESRPKTSWWVKFKDNKGRVGWSEVNENFVHVDACE</sequence>
<evidence type="ECO:0000313" key="2">
    <source>
        <dbReference type="Proteomes" id="UP000588051"/>
    </source>
</evidence>
<dbReference type="RefSeq" id="WP_176803303.1">
    <property type="nucleotide sequence ID" value="NZ_JABXYJ010000004.1"/>
</dbReference>
<dbReference type="EMBL" id="JABXYJ010000004">
    <property type="protein sequence ID" value="NVO77941.1"/>
    <property type="molecule type" value="Genomic_DNA"/>
</dbReference>
<dbReference type="AlphaFoldDB" id="A0A850QED2"/>
<reference evidence="1 2" key="1">
    <citation type="submission" date="2020-06" db="EMBL/GenBank/DDBJ databases">
        <authorList>
            <person name="Qiu C."/>
            <person name="Liu Z."/>
        </authorList>
    </citation>
    <scope>NUCLEOTIDE SEQUENCE [LARGE SCALE GENOMIC DNA]</scope>
    <source>
        <strain evidence="1 2">EM 1</strain>
    </source>
</reference>
<comment type="caution">
    <text evidence="1">The sequence shown here is derived from an EMBL/GenBank/DDBJ whole genome shotgun (WGS) entry which is preliminary data.</text>
</comment>